<evidence type="ECO:0000256" key="2">
    <source>
        <dbReference type="ARBA" id="ARBA00023315"/>
    </source>
</evidence>
<evidence type="ECO:0000259" key="3">
    <source>
        <dbReference type="PROSITE" id="PS51186"/>
    </source>
</evidence>
<dbReference type="PROSITE" id="PS51186">
    <property type="entry name" value="GNAT"/>
    <property type="match status" value="1"/>
</dbReference>
<accession>B8CQ45</accession>
<evidence type="ECO:0000256" key="1">
    <source>
        <dbReference type="ARBA" id="ARBA00022679"/>
    </source>
</evidence>
<dbReference type="Gene3D" id="3.40.630.30">
    <property type="match status" value="1"/>
</dbReference>
<name>B8CQ45_SHEPW</name>
<keyword evidence="2" id="KW-0012">Acyltransferase</keyword>
<gene>
    <name evidence="4" type="ordered locus">swp_3479</name>
</gene>
<dbReference type="SUPFAM" id="SSF55729">
    <property type="entry name" value="Acyl-CoA N-acyltransferases (Nat)"/>
    <property type="match status" value="1"/>
</dbReference>
<reference evidence="4 5" key="1">
    <citation type="journal article" date="2008" name="PLoS ONE">
        <title>Environmental adaptation: genomic analysis of the piezotolerant and psychrotolerant deep-sea iron reducing bacterium Shewanella piezotolerans WP3.</title>
        <authorList>
            <person name="Wang F."/>
            <person name="Wang J."/>
            <person name="Jian H."/>
            <person name="Zhang B."/>
            <person name="Li S."/>
            <person name="Wang F."/>
            <person name="Zeng X."/>
            <person name="Gao L."/>
            <person name="Bartlett D.H."/>
            <person name="Yu J."/>
            <person name="Hu S."/>
            <person name="Xiao X."/>
        </authorList>
    </citation>
    <scope>NUCLEOTIDE SEQUENCE [LARGE SCALE GENOMIC DNA]</scope>
    <source>
        <strain evidence="5">WP3 / JCM 13877</strain>
    </source>
</reference>
<dbReference type="PANTHER" id="PTHR43877">
    <property type="entry name" value="AMINOALKYLPHOSPHONATE N-ACETYLTRANSFERASE-RELATED-RELATED"/>
    <property type="match status" value="1"/>
</dbReference>
<dbReference type="GO" id="GO:0016747">
    <property type="term" value="F:acyltransferase activity, transferring groups other than amino-acyl groups"/>
    <property type="evidence" value="ECO:0007669"/>
    <property type="project" value="InterPro"/>
</dbReference>
<keyword evidence="1" id="KW-0808">Transferase</keyword>
<evidence type="ECO:0000313" key="5">
    <source>
        <dbReference type="Proteomes" id="UP000000753"/>
    </source>
</evidence>
<feature type="domain" description="N-acetyltransferase" evidence="3">
    <location>
        <begin position="1"/>
        <end position="154"/>
    </location>
</feature>
<dbReference type="CDD" id="cd04301">
    <property type="entry name" value="NAT_SF"/>
    <property type="match status" value="1"/>
</dbReference>
<dbReference type="RefSeq" id="WP_020913522.1">
    <property type="nucleotide sequence ID" value="NC_011566.1"/>
</dbReference>
<dbReference type="InterPro" id="IPR000182">
    <property type="entry name" value="GNAT_dom"/>
</dbReference>
<dbReference type="Proteomes" id="UP000000753">
    <property type="component" value="Chromosome"/>
</dbReference>
<dbReference type="STRING" id="225849.swp_3479"/>
<dbReference type="HOGENOM" id="CLU_087351_4_1_6"/>
<dbReference type="AlphaFoldDB" id="B8CQ45"/>
<dbReference type="OrthoDB" id="7356080at2"/>
<dbReference type="InterPro" id="IPR050832">
    <property type="entry name" value="Bact_Acetyltransf"/>
</dbReference>
<proteinExistence type="predicted"/>
<dbReference type="PANTHER" id="PTHR43877:SF2">
    <property type="entry name" value="AMINOALKYLPHOSPHONATE N-ACETYLTRANSFERASE-RELATED"/>
    <property type="match status" value="1"/>
</dbReference>
<dbReference type="Pfam" id="PF13673">
    <property type="entry name" value="Acetyltransf_10"/>
    <property type="match status" value="1"/>
</dbReference>
<dbReference type="EMBL" id="CP000472">
    <property type="protein sequence ID" value="ACJ30175.1"/>
    <property type="molecule type" value="Genomic_DNA"/>
</dbReference>
<evidence type="ECO:0000313" key="4">
    <source>
        <dbReference type="EMBL" id="ACJ30175.1"/>
    </source>
</evidence>
<sequence>MIRKATKADASTVWQIRSQAILRTCSSHYSQEIVSNWSSVPMPDGFADVLVHHGALVFEVQNQLLGFGFVDIEQCRLEALFVSPDCVGKGYGRLIASELLLVAKHAGVKLLTLSSSLNAVKFYQGLGFEAKEETLWVHPLGFEITSVLMAKQLS</sequence>
<dbReference type="InterPro" id="IPR016181">
    <property type="entry name" value="Acyl_CoA_acyltransferase"/>
</dbReference>
<organism evidence="4 5">
    <name type="scientific">Shewanella piezotolerans (strain WP3 / JCM 13877)</name>
    <dbReference type="NCBI Taxonomy" id="225849"/>
    <lineage>
        <taxon>Bacteria</taxon>
        <taxon>Pseudomonadati</taxon>
        <taxon>Pseudomonadota</taxon>
        <taxon>Gammaproteobacteria</taxon>
        <taxon>Alteromonadales</taxon>
        <taxon>Shewanellaceae</taxon>
        <taxon>Shewanella</taxon>
    </lineage>
</organism>
<dbReference type="eggNOG" id="COG0456">
    <property type="taxonomic scope" value="Bacteria"/>
</dbReference>
<keyword evidence="5" id="KW-1185">Reference proteome</keyword>
<dbReference type="KEGG" id="swp:swp_3479"/>
<protein>
    <submittedName>
        <fullName evidence="4">GCN5-like N-acetyltransferase</fullName>
    </submittedName>
</protein>